<evidence type="ECO:0000313" key="9">
    <source>
        <dbReference type="Proteomes" id="UP000366051"/>
    </source>
</evidence>
<evidence type="ECO:0000259" key="7">
    <source>
        <dbReference type="Pfam" id="PF02771"/>
    </source>
</evidence>
<feature type="domain" description="Acyl-CoA dehydrogenase/oxidase N-terminal" evidence="7">
    <location>
        <begin position="6"/>
        <end position="118"/>
    </location>
</feature>
<dbReference type="InterPro" id="IPR006091">
    <property type="entry name" value="Acyl-CoA_Oxase/DH_mid-dom"/>
</dbReference>
<dbReference type="AlphaFoldDB" id="A0A5Q2MXW4"/>
<evidence type="ECO:0000259" key="6">
    <source>
        <dbReference type="Pfam" id="PF02770"/>
    </source>
</evidence>
<gene>
    <name evidence="8" type="ORF">FTV88_1290</name>
</gene>
<evidence type="ECO:0000256" key="2">
    <source>
        <dbReference type="ARBA" id="ARBA00009347"/>
    </source>
</evidence>
<dbReference type="PANTHER" id="PTHR43884:SF41">
    <property type="entry name" value="ACYL-COA DEHYDROGENASE"/>
    <property type="match status" value="1"/>
</dbReference>
<dbReference type="SUPFAM" id="SSF56645">
    <property type="entry name" value="Acyl-CoA dehydrogenase NM domain-like"/>
    <property type="match status" value="1"/>
</dbReference>
<keyword evidence="4" id="KW-0274">FAD</keyword>
<evidence type="ECO:0000256" key="4">
    <source>
        <dbReference type="ARBA" id="ARBA00022827"/>
    </source>
</evidence>
<comment type="cofactor">
    <cofactor evidence="1">
        <name>FAD</name>
        <dbReference type="ChEBI" id="CHEBI:57692"/>
    </cofactor>
</comment>
<dbReference type="InterPro" id="IPR013786">
    <property type="entry name" value="AcylCoA_DH/ox_N"/>
</dbReference>
<sequence length="233" mass="25412">MNFTLSEEQVLLQKTVRQFAQEQVAPLAAEMDEKEEFHWPLWNEMAELGLTGLPFPEQYGGAEMDNLSYAIACEELGRICGSTSVTLSAHTSLGAWPIYHFGTEEQKERYLKPLALGESLGAMGLTEPAAGSDAAAIKMTARREGDHYRLNGSKIFITNGGQAEIYVVVASTDPAQGYKGISAFIVEKGTPGFLIGKKEKRWAFAPQPPASSFLKIASSPSKTDWATKEQAFA</sequence>
<keyword evidence="9" id="KW-1185">Reference proteome</keyword>
<dbReference type="Gene3D" id="2.40.110.10">
    <property type="entry name" value="Butyryl-CoA Dehydrogenase, subunit A, domain 2"/>
    <property type="match status" value="1"/>
</dbReference>
<dbReference type="Pfam" id="PF02770">
    <property type="entry name" value="Acyl-CoA_dh_M"/>
    <property type="match status" value="1"/>
</dbReference>
<proteinExistence type="inferred from homology"/>
<dbReference type="GO" id="GO:0003995">
    <property type="term" value="F:acyl-CoA dehydrogenase activity"/>
    <property type="evidence" value="ECO:0007669"/>
    <property type="project" value="InterPro"/>
</dbReference>
<dbReference type="KEGG" id="hcv:FTV88_1290"/>
<comment type="similarity">
    <text evidence="2">Belongs to the acyl-CoA dehydrogenase family.</text>
</comment>
<dbReference type="PROSITE" id="PS00072">
    <property type="entry name" value="ACYL_COA_DH_1"/>
    <property type="match status" value="1"/>
</dbReference>
<organism evidence="8 9">
    <name type="scientific">Heliorestis convoluta</name>
    <dbReference type="NCBI Taxonomy" id="356322"/>
    <lineage>
        <taxon>Bacteria</taxon>
        <taxon>Bacillati</taxon>
        <taxon>Bacillota</taxon>
        <taxon>Clostridia</taxon>
        <taxon>Eubacteriales</taxon>
        <taxon>Heliobacteriaceae</taxon>
        <taxon>Heliorestis</taxon>
    </lineage>
</organism>
<dbReference type="InterPro" id="IPR006089">
    <property type="entry name" value="Acyl-CoA_DH_CS"/>
</dbReference>
<evidence type="ECO:0000256" key="3">
    <source>
        <dbReference type="ARBA" id="ARBA00022630"/>
    </source>
</evidence>
<reference evidence="9" key="1">
    <citation type="submission" date="2019-11" db="EMBL/GenBank/DDBJ databases">
        <title>Genome sequence of Heliorestis convoluta strain HH, an alkaliphilic and minimalistic phototrophic bacterium from a soda lake in Egypt.</title>
        <authorList>
            <person name="Dewey E.D."/>
            <person name="Stokes L.M."/>
            <person name="Burchell B.M."/>
            <person name="Shaffer K.N."/>
            <person name="Huntington A.M."/>
            <person name="Baker J.M."/>
            <person name="Nadendla S."/>
            <person name="Giglio M.G."/>
            <person name="Touchman J.W."/>
            <person name="Blankenship R.E."/>
            <person name="Madigan M.T."/>
            <person name="Sattley W.M."/>
        </authorList>
    </citation>
    <scope>NUCLEOTIDE SEQUENCE [LARGE SCALE GENOMIC DNA]</scope>
    <source>
        <strain evidence="9">HH</strain>
    </source>
</reference>
<dbReference type="EC" id="1.3.8.-" evidence="8"/>
<dbReference type="InterPro" id="IPR037069">
    <property type="entry name" value="AcylCoA_DH/ox_N_sf"/>
</dbReference>
<evidence type="ECO:0000313" key="8">
    <source>
        <dbReference type="EMBL" id="QGG47437.1"/>
    </source>
</evidence>
<feature type="domain" description="Acyl-CoA oxidase/dehydrogenase middle" evidence="6">
    <location>
        <begin position="122"/>
        <end position="203"/>
    </location>
</feature>
<evidence type="ECO:0000256" key="5">
    <source>
        <dbReference type="ARBA" id="ARBA00023002"/>
    </source>
</evidence>
<dbReference type="Gene3D" id="1.10.540.10">
    <property type="entry name" value="Acyl-CoA dehydrogenase/oxidase, N-terminal domain"/>
    <property type="match status" value="1"/>
</dbReference>
<dbReference type="InterPro" id="IPR009100">
    <property type="entry name" value="AcylCoA_DH/oxidase_NM_dom_sf"/>
</dbReference>
<dbReference type="PANTHER" id="PTHR43884">
    <property type="entry name" value="ACYL-COA DEHYDROGENASE"/>
    <property type="match status" value="1"/>
</dbReference>
<evidence type="ECO:0000256" key="1">
    <source>
        <dbReference type="ARBA" id="ARBA00001974"/>
    </source>
</evidence>
<name>A0A5Q2MXW4_9FIRM</name>
<dbReference type="InterPro" id="IPR046373">
    <property type="entry name" value="Acyl-CoA_Oxase/DH_mid-dom_sf"/>
</dbReference>
<dbReference type="Proteomes" id="UP000366051">
    <property type="component" value="Chromosome"/>
</dbReference>
<dbReference type="FunFam" id="1.10.540.10:FF:000002">
    <property type="entry name" value="Acyl-CoA dehydrogenase FadE19"/>
    <property type="match status" value="1"/>
</dbReference>
<dbReference type="Pfam" id="PF02771">
    <property type="entry name" value="Acyl-CoA_dh_N"/>
    <property type="match status" value="1"/>
</dbReference>
<accession>A0A5Q2MXW4</accession>
<dbReference type="EMBL" id="CP045875">
    <property type="protein sequence ID" value="QGG47437.1"/>
    <property type="molecule type" value="Genomic_DNA"/>
</dbReference>
<keyword evidence="5 8" id="KW-0560">Oxidoreductase</keyword>
<protein>
    <submittedName>
        <fullName evidence="8">Acyl-CoA dehydrogenase</fullName>
        <ecNumber evidence="8">1.3.8.-</ecNumber>
    </submittedName>
</protein>
<keyword evidence="3" id="KW-0285">Flavoprotein</keyword>
<dbReference type="GO" id="GO:0050660">
    <property type="term" value="F:flavin adenine dinucleotide binding"/>
    <property type="evidence" value="ECO:0007669"/>
    <property type="project" value="InterPro"/>
</dbReference>